<dbReference type="PROSITE" id="PS50940">
    <property type="entry name" value="CHIT_BIND_II"/>
    <property type="match status" value="1"/>
</dbReference>
<protein>
    <submittedName>
        <fullName evidence="5">Uncharacterized protein</fullName>
    </submittedName>
</protein>
<dbReference type="Pfam" id="PF01607">
    <property type="entry name" value="CBM_14"/>
    <property type="match status" value="1"/>
</dbReference>
<dbReference type="Proteomes" id="UP000663824">
    <property type="component" value="Unassembled WGS sequence"/>
</dbReference>
<feature type="disulfide bond" evidence="1">
    <location>
        <begin position="81"/>
        <end position="91"/>
    </location>
</feature>
<dbReference type="InterPro" id="IPR036508">
    <property type="entry name" value="Chitin-bd_dom_sf"/>
</dbReference>
<feature type="disulfide bond" evidence="1">
    <location>
        <begin position="102"/>
        <end position="111"/>
    </location>
</feature>
<dbReference type="EMBL" id="CAJNOV010017768">
    <property type="protein sequence ID" value="CAF1612240.1"/>
    <property type="molecule type" value="Genomic_DNA"/>
</dbReference>
<dbReference type="AlphaFoldDB" id="A0A816ASJ9"/>
<dbReference type="SMART" id="SM00181">
    <property type="entry name" value="EGF"/>
    <property type="match status" value="2"/>
</dbReference>
<feature type="domain" description="Chitin-binding type-2" evidence="4">
    <location>
        <begin position="158"/>
        <end position="213"/>
    </location>
</feature>
<dbReference type="EMBL" id="CAJOBI010000928">
    <property type="protein sequence ID" value="CAF3853287.1"/>
    <property type="molecule type" value="Genomic_DNA"/>
</dbReference>
<proteinExistence type="predicted"/>
<evidence type="ECO:0000256" key="2">
    <source>
        <dbReference type="SAM" id="SignalP"/>
    </source>
</evidence>
<gene>
    <name evidence="6" type="ORF">CJN711_LOCUS36660</name>
    <name evidence="9" type="ORF">GIL414_LOCUS10697</name>
    <name evidence="5" type="ORF">KQP761_LOCUS22194</name>
    <name evidence="7" type="ORF">MBJ925_LOCUS38611</name>
    <name evidence="8" type="ORF">SMN809_LOCUS4139</name>
</gene>
<keyword evidence="1" id="KW-1015">Disulfide bond</keyword>
<dbReference type="Gene3D" id="2.10.25.10">
    <property type="entry name" value="Laminin"/>
    <property type="match status" value="1"/>
</dbReference>
<evidence type="ECO:0000259" key="3">
    <source>
        <dbReference type="PROSITE" id="PS50026"/>
    </source>
</evidence>
<comment type="caution">
    <text evidence="5">The sequence shown here is derived from an EMBL/GenBank/DDBJ whole genome shotgun (WGS) entry which is preliminary data.</text>
</comment>
<dbReference type="PROSITE" id="PS01186">
    <property type="entry name" value="EGF_2"/>
    <property type="match status" value="1"/>
</dbReference>
<evidence type="ECO:0000313" key="5">
    <source>
        <dbReference type="EMBL" id="CAF1600267.1"/>
    </source>
</evidence>
<name>A0A816ASJ9_9BILA</name>
<dbReference type="Proteomes" id="UP000676336">
    <property type="component" value="Unassembled WGS sequence"/>
</dbReference>
<evidence type="ECO:0000313" key="10">
    <source>
        <dbReference type="Proteomes" id="UP000663834"/>
    </source>
</evidence>
<evidence type="ECO:0000313" key="9">
    <source>
        <dbReference type="EMBL" id="CAF3981381.1"/>
    </source>
</evidence>
<dbReference type="EMBL" id="CAJNOW010011652">
    <property type="protein sequence ID" value="CAF1600267.1"/>
    <property type="molecule type" value="Genomic_DNA"/>
</dbReference>
<dbReference type="GO" id="GO:0008061">
    <property type="term" value="F:chitin binding"/>
    <property type="evidence" value="ECO:0007669"/>
    <property type="project" value="InterPro"/>
</dbReference>
<comment type="caution">
    <text evidence="1">Lacks conserved residue(s) required for the propagation of feature annotation.</text>
</comment>
<feature type="domain" description="EGF-like" evidence="3">
    <location>
        <begin position="77"/>
        <end position="112"/>
    </location>
</feature>
<evidence type="ECO:0000313" key="6">
    <source>
        <dbReference type="EMBL" id="CAF1612240.1"/>
    </source>
</evidence>
<evidence type="ECO:0000256" key="1">
    <source>
        <dbReference type="PROSITE-ProRule" id="PRU00076"/>
    </source>
</evidence>
<dbReference type="SUPFAM" id="SSF57625">
    <property type="entry name" value="Invertebrate chitin-binding proteins"/>
    <property type="match status" value="1"/>
</dbReference>
<dbReference type="InterPro" id="IPR002557">
    <property type="entry name" value="Chitin-bd_dom"/>
</dbReference>
<feature type="chain" id="PRO_5036229619" evidence="2">
    <location>
        <begin position="23"/>
        <end position="213"/>
    </location>
</feature>
<dbReference type="Proteomes" id="UP000663834">
    <property type="component" value="Unassembled WGS sequence"/>
</dbReference>
<dbReference type="Proteomes" id="UP000663855">
    <property type="component" value="Unassembled WGS sequence"/>
</dbReference>
<dbReference type="GO" id="GO:0005576">
    <property type="term" value="C:extracellular region"/>
    <property type="evidence" value="ECO:0007669"/>
    <property type="project" value="InterPro"/>
</dbReference>
<evidence type="ECO:0000259" key="4">
    <source>
        <dbReference type="PROSITE" id="PS50940"/>
    </source>
</evidence>
<feature type="disulfide bond" evidence="1">
    <location>
        <begin position="120"/>
        <end position="130"/>
    </location>
</feature>
<dbReference type="EMBL" id="CAJNRE010021649">
    <property type="protein sequence ID" value="CAF2261056.1"/>
    <property type="molecule type" value="Genomic_DNA"/>
</dbReference>
<dbReference type="Gene3D" id="2.170.140.10">
    <property type="entry name" value="Chitin binding domain"/>
    <property type="match status" value="1"/>
</dbReference>
<keyword evidence="2" id="KW-0732">Signal</keyword>
<evidence type="ECO:0000313" key="8">
    <source>
        <dbReference type="EMBL" id="CAF3853287.1"/>
    </source>
</evidence>
<dbReference type="EMBL" id="CAJOBJ010003880">
    <property type="protein sequence ID" value="CAF3981381.1"/>
    <property type="molecule type" value="Genomic_DNA"/>
</dbReference>
<keyword evidence="1" id="KW-0245">EGF-like domain</keyword>
<dbReference type="Proteomes" id="UP000681720">
    <property type="component" value="Unassembled WGS sequence"/>
</dbReference>
<sequence>MQIIFVSLFVVLLQQNIQLAHGVTCASNPCNITPPFDASTGYCCYDVPPNYVDSVCVCPNNVPSVLNGPCRNSTATSAASCSRTCFNGGVCNVVNGAEVCWCTLGFSGSFCELQGIAGRCVLGLCQYGTCVENTIGTAVHAYCHCNPGWTGLNCNQCYFTCTQQGVFPDTAYCATGRYFYCPQANGAPVIATCPNGMRFNRVTNNCDANYFCA</sequence>
<dbReference type="PROSITE" id="PS00022">
    <property type="entry name" value="EGF_1"/>
    <property type="match status" value="2"/>
</dbReference>
<dbReference type="InterPro" id="IPR000742">
    <property type="entry name" value="EGF"/>
</dbReference>
<reference evidence="5" key="1">
    <citation type="submission" date="2021-02" db="EMBL/GenBank/DDBJ databases">
        <authorList>
            <person name="Nowell W R."/>
        </authorList>
    </citation>
    <scope>NUCLEOTIDE SEQUENCE</scope>
</reference>
<feature type="signal peptide" evidence="2">
    <location>
        <begin position="1"/>
        <end position="22"/>
    </location>
</feature>
<dbReference type="OrthoDB" id="283575at2759"/>
<feature type="domain" description="EGF-like" evidence="3">
    <location>
        <begin position="116"/>
        <end position="155"/>
    </location>
</feature>
<organism evidence="5 10">
    <name type="scientific">Rotaria magnacalcarata</name>
    <dbReference type="NCBI Taxonomy" id="392030"/>
    <lineage>
        <taxon>Eukaryota</taxon>
        <taxon>Metazoa</taxon>
        <taxon>Spiralia</taxon>
        <taxon>Gnathifera</taxon>
        <taxon>Rotifera</taxon>
        <taxon>Eurotatoria</taxon>
        <taxon>Bdelloidea</taxon>
        <taxon>Philodinida</taxon>
        <taxon>Philodinidae</taxon>
        <taxon>Rotaria</taxon>
    </lineage>
</organism>
<feature type="disulfide bond" evidence="1">
    <location>
        <begin position="145"/>
        <end position="154"/>
    </location>
</feature>
<evidence type="ECO:0000313" key="7">
    <source>
        <dbReference type="EMBL" id="CAF2261056.1"/>
    </source>
</evidence>
<accession>A0A816ASJ9</accession>
<dbReference type="SUPFAM" id="SSF57196">
    <property type="entry name" value="EGF/Laminin"/>
    <property type="match status" value="1"/>
</dbReference>
<dbReference type="PROSITE" id="PS50026">
    <property type="entry name" value="EGF_3"/>
    <property type="match status" value="2"/>
</dbReference>